<evidence type="ECO:0000256" key="1">
    <source>
        <dbReference type="ARBA" id="ARBA00001968"/>
    </source>
</evidence>
<dbReference type="InterPro" id="IPR003697">
    <property type="entry name" value="Maf-like"/>
</dbReference>
<gene>
    <name evidence="5" type="ORF">HHA04nite_02010</name>
</gene>
<dbReference type="Gene3D" id="3.90.950.10">
    <property type="match status" value="1"/>
</dbReference>
<comment type="cofactor">
    <cofactor evidence="1 4">
        <name>a divalent metal cation</name>
        <dbReference type="ChEBI" id="CHEBI:60240"/>
    </cofactor>
</comment>
<dbReference type="PANTHER" id="PTHR43213:SF5">
    <property type="entry name" value="BIFUNCTIONAL DTTP_UTP PYROPHOSPHATASE_METHYLTRANSFERASE PROTEIN-RELATED"/>
    <property type="match status" value="1"/>
</dbReference>
<accession>A0ABQ0U023</accession>
<comment type="similarity">
    <text evidence="4">Belongs to the Maf family. YhdE subfamily.</text>
</comment>
<comment type="caution">
    <text evidence="5">The sequence shown here is derived from an EMBL/GenBank/DDBJ whole genome shotgun (WGS) entry which is preliminary data.</text>
</comment>
<evidence type="ECO:0000256" key="3">
    <source>
        <dbReference type="ARBA" id="ARBA00023080"/>
    </source>
</evidence>
<dbReference type="CDD" id="cd00555">
    <property type="entry name" value="Maf"/>
    <property type="match status" value="1"/>
</dbReference>
<keyword evidence="3 4" id="KW-0546">Nucleotide metabolism</keyword>
<keyword evidence="6" id="KW-1185">Reference proteome</keyword>
<feature type="site" description="Important for substrate specificity" evidence="4">
    <location>
        <position position="24"/>
    </location>
</feature>
<organism evidence="5 6">
    <name type="scientific">Halomonas halophila</name>
    <dbReference type="NCBI Taxonomy" id="29573"/>
    <lineage>
        <taxon>Bacteria</taxon>
        <taxon>Pseudomonadati</taxon>
        <taxon>Pseudomonadota</taxon>
        <taxon>Gammaproteobacteria</taxon>
        <taxon>Oceanospirillales</taxon>
        <taxon>Halomonadaceae</taxon>
        <taxon>Halomonas</taxon>
    </lineage>
</organism>
<evidence type="ECO:0000256" key="4">
    <source>
        <dbReference type="HAMAP-Rule" id="MF_00528"/>
    </source>
</evidence>
<evidence type="ECO:0000313" key="6">
    <source>
        <dbReference type="Proteomes" id="UP000321121"/>
    </source>
</evidence>
<feature type="site" description="Important for substrate specificity" evidence="4">
    <location>
        <position position="163"/>
    </location>
</feature>
<comment type="catalytic activity">
    <reaction evidence="4">
        <text>UTP + H2O = UMP + diphosphate + H(+)</text>
        <dbReference type="Rhea" id="RHEA:29395"/>
        <dbReference type="ChEBI" id="CHEBI:15377"/>
        <dbReference type="ChEBI" id="CHEBI:15378"/>
        <dbReference type="ChEBI" id="CHEBI:33019"/>
        <dbReference type="ChEBI" id="CHEBI:46398"/>
        <dbReference type="ChEBI" id="CHEBI:57865"/>
        <dbReference type="EC" id="3.6.1.9"/>
    </reaction>
</comment>
<dbReference type="SUPFAM" id="SSF52972">
    <property type="entry name" value="ITPase-like"/>
    <property type="match status" value="1"/>
</dbReference>
<dbReference type="EC" id="3.6.1.9" evidence="4"/>
<proteinExistence type="inferred from homology"/>
<dbReference type="HAMAP" id="MF_00528">
    <property type="entry name" value="Maf"/>
    <property type="match status" value="1"/>
</dbReference>
<feature type="site" description="Important for substrate specificity" evidence="4">
    <location>
        <position position="81"/>
    </location>
</feature>
<protein>
    <recommendedName>
        <fullName evidence="4">dTTP/UTP pyrophosphatase</fullName>
        <shortName evidence="4">dTTPase/UTPase</shortName>
        <ecNumber evidence="4">3.6.1.9</ecNumber>
    </recommendedName>
    <alternativeName>
        <fullName evidence="4">Nucleoside triphosphate pyrophosphatase</fullName>
    </alternativeName>
    <alternativeName>
        <fullName evidence="4">Nucleotide pyrophosphatase</fullName>
        <shortName evidence="4">Nucleotide PPase</shortName>
    </alternativeName>
</protein>
<dbReference type="PANTHER" id="PTHR43213">
    <property type="entry name" value="BIFUNCTIONAL DTTP/UTP PYROPHOSPHATASE/METHYLTRANSFERASE PROTEIN-RELATED"/>
    <property type="match status" value="1"/>
</dbReference>
<comment type="function">
    <text evidence="4">Nucleoside triphosphate pyrophosphatase that hydrolyzes dTTP and UTP. May have a dual role in cell division arrest and in preventing the incorporation of modified nucleotides into cellular nucleic acids.</text>
</comment>
<comment type="catalytic activity">
    <reaction evidence="4">
        <text>dTTP + H2O = dTMP + diphosphate + H(+)</text>
        <dbReference type="Rhea" id="RHEA:28534"/>
        <dbReference type="ChEBI" id="CHEBI:15377"/>
        <dbReference type="ChEBI" id="CHEBI:15378"/>
        <dbReference type="ChEBI" id="CHEBI:33019"/>
        <dbReference type="ChEBI" id="CHEBI:37568"/>
        <dbReference type="ChEBI" id="CHEBI:63528"/>
        <dbReference type="EC" id="3.6.1.9"/>
    </reaction>
</comment>
<keyword evidence="2 4" id="KW-0378">Hydrolase</keyword>
<reference evidence="5 6" key="1">
    <citation type="submission" date="2019-07" db="EMBL/GenBank/DDBJ databases">
        <title>Whole genome shotgun sequence of Halomonas halophila NBRC 102604.</title>
        <authorList>
            <person name="Hosoyama A."/>
            <person name="Uohara A."/>
            <person name="Ohji S."/>
            <person name="Ichikawa N."/>
        </authorList>
    </citation>
    <scope>NUCLEOTIDE SEQUENCE [LARGE SCALE GENOMIC DNA]</scope>
    <source>
        <strain evidence="5 6">NBRC 102604</strain>
    </source>
</reference>
<feature type="active site" description="Proton acceptor" evidence="4">
    <location>
        <position position="80"/>
    </location>
</feature>
<dbReference type="EMBL" id="BJUS01000001">
    <property type="protein sequence ID" value="GEK71657.1"/>
    <property type="molecule type" value="Genomic_DNA"/>
</dbReference>
<dbReference type="NCBIfam" id="TIGR00172">
    <property type="entry name" value="maf"/>
    <property type="match status" value="1"/>
</dbReference>
<keyword evidence="4" id="KW-0963">Cytoplasm</keyword>
<name>A0ABQ0U023_9GAMM</name>
<evidence type="ECO:0000313" key="5">
    <source>
        <dbReference type="EMBL" id="GEK71657.1"/>
    </source>
</evidence>
<evidence type="ECO:0000256" key="2">
    <source>
        <dbReference type="ARBA" id="ARBA00022801"/>
    </source>
</evidence>
<dbReference type="Proteomes" id="UP000321121">
    <property type="component" value="Unassembled WGS sequence"/>
</dbReference>
<comment type="caution">
    <text evidence="4">Lacks conserved residue(s) required for the propagation of feature annotation.</text>
</comment>
<dbReference type="RefSeq" id="WP_106488740.1">
    <property type="nucleotide sequence ID" value="NZ_BJUS01000001.1"/>
</dbReference>
<dbReference type="InterPro" id="IPR029001">
    <property type="entry name" value="ITPase-like_fam"/>
</dbReference>
<dbReference type="Pfam" id="PF02545">
    <property type="entry name" value="Maf"/>
    <property type="match status" value="1"/>
</dbReference>
<dbReference type="PIRSF" id="PIRSF006305">
    <property type="entry name" value="Maf"/>
    <property type="match status" value="1"/>
</dbReference>
<comment type="subcellular location">
    <subcellularLocation>
        <location evidence="4">Cytoplasm</location>
    </subcellularLocation>
</comment>
<sequence length="205" mass="21583">MTMSDAATDAPEPPLIRLASASPRRRELLASIDVPVEVHPVDLDETPRPGEAPEAYVRRLAEDKARAGALGSTLPTLGSDTAVVCDDAILGKPRDREHAAAMLRSLSGRTHRVLTAVAVTGPAGLLSACVTTRVTLREITEAEAAAYWATGEPADKAGGYAIQGRAALFVSRLEGSHSAVVGLPLFETAELLARQGVPLWNRAMS</sequence>